<feature type="compositionally biased region" description="Basic and acidic residues" evidence="1">
    <location>
        <begin position="1"/>
        <end position="17"/>
    </location>
</feature>
<sequence>MEMERIGEFPHNHVDRRPWKRPRHNLDISQHSKDQIGILCGQEVGDVNSLISSTASSHHTCSSLFSKGVARNASPPWREDDKDGHYMFAVGENLTSRCNYLFTNF</sequence>
<evidence type="ECO:0000256" key="1">
    <source>
        <dbReference type="SAM" id="MobiDB-lite"/>
    </source>
</evidence>
<reference evidence="2 3" key="1">
    <citation type="submission" date="2020-08" db="EMBL/GenBank/DDBJ databases">
        <title>Plant Genome Project.</title>
        <authorList>
            <person name="Zhang R.-G."/>
        </authorList>
    </citation>
    <scope>NUCLEOTIDE SEQUENCE [LARGE SCALE GENOMIC DNA]</scope>
    <source>
        <tissue evidence="2">Rhizome</tissue>
    </source>
</reference>
<accession>A0A8J5HCE4</accession>
<proteinExistence type="predicted"/>
<name>A0A8J5HCE4_ZINOF</name>
<gene>
    <name evidence="2" type="ORF">ZIOFF_022403</name>
</gene>
<keyword evidence="3" id="KW-1185">Reference proteome</keyword>
<evidence type="ECO:0000313" key="3">
    <source>
        <dbReference type="Proteomes" id="UP000734854"/>
    </source>
</evidence>
<dbReference type="AlphaFoldDB" id="A0A8J5HCE4"/>
<dbReference type="EMBL" id="JACMSC010000006">
    <property type="protein sequence ID" value="KAG6518917.1"/>
    <property type="molecule type" value="Genomic_DNA"/>
</dbReference>
<organism evidence="2 3">
    <name type="scientific">Zingiber officinale</name>
    <name type="common">Ginger</name>
    <name type="synonym">Amomum zingiber</name>
    <dbReference type="NCBI Taxonomy" id="94328"/>
    <lineage>
        <taxon>Eukaryota</taxon>
        <taxon>Viridiplantae</taxon>
        <taxon>Streptophyta</taxon>
        <taxon>Embryophyta</taxon>
        <taxon>Tracheophyta</taxon>
        <taxon>Spermatophyta</taxon>
        <taxon>Magnoliopsida</taxon>
        <taxon>Liliopsida</taxon>
        <taxon>Zingiberales</taxon>
        <taxon>Zingiberaceae</taxon>
        <taxon>Zingiber</taxon>
    </lineage>
</organism>
<feature type="region of interest" description="Disordered" evidence="1">
    <location>
        <begin position="1"/>
        <end position="21"/>
    </location>
</feature>
<comment type="caution">
    <text evidence="2">The sequence shown here is derived from an EMBL/GenBank/DDBJ whole genome shotgun (WGS) entry which is preliminary data.</text>
</comment>
<protein>
    <submittedName>
        <fullName evidence="2">Uncharacterized protein</fullName>
    </submittedName>
</protein>
<dbReference type="Proteomes" id="UP000734854">
    <property type="component" value="Unassembled WGS sequence"/>
</dbReference>
<evidence type="ECO:0000313" key="2">
    <source>
        <dbReference type="EMBL" id="KAG6518917.1"/>
    </source>
</evidence>